<evidence type="ECO:0000256" key="2">
    <source>
        <dbReference type="SAM" id="SignalP"/>
    </source>
</evidence>
<dbReference type="Proteomes" id="UP001501470">
    <property type="component" value="Unassembled WGS sequence"/>
</dbReference>
<keyword evidence="2" id="KW-0732">Signal</keyword>
<feature type="region of interest" description="Disordered" evidence="1">
    <location>
        <begin position="62"/>
        <end position="82"/>
    </location>
</feature>
<sequence>MTLRTLVTAGLTILTLAACTGTPATNTAAGPSPTPSSNQAAAIRLAECMRANGFPTFPDPVKDDRGRWSFPPESTGDWLPPEPCRPLVRDWKVAFSDVPPASAEDLAKTRDYVTCMREHGFPDFPDPDEDGNIELTDRFRVLADTDDAAFIAAHEACKHHLPPKPMK</sequence>
<keyword evidence="4" id="KW-1185">Reference proteome</keyword>
<evidence type="ECO:0000256" key="1">
    <source>
        <dbReference type="SAM" id="MobiDB-lite"/>
    </source>
</evidence>
<evidence type="ECO:0000313" key="3">
    <source>
        <dbReference type="EMBL" id="GAA1543373.1"/>
    </source>
</evidence>
<gene>
    <name evidence="3" type="ORF">GCM10009827_073800</name>
</gene>
<evidence type="ECO:0008006" key="5">
    <source>
        <dbReference type="Google" id="ProtNLM"/>
    </source>
</evidence>
<feature type="signal peptide" evidence="2">
    <location>
        <begin position="1"/>
        <end position="20"/>
    </location>
</feature>
<reference evidence="4" key="1">
    <citation type="journal article" date="2019" name="Int. J. Syst. Evol. Microbiol.">
        <title>The Global Catalogue of Microorganisms (GCM) 10K type strain sequencing project: providing services to taxonomists for standard genome sequencing and annotation.</title>
        <authorList>
            <consortium name="The Broad Institute Genomics Platform"/>
            <consortium name="The Broad Institute Genome Sequencing Center for Infectious Disease"/>
            <person name="Wu L."/>
            <person name="Ma J."/>
        </authorList>
    </citation>
    <scope>NUCLEOTIDE SEQUENCE [LARGE SCALE GENOMIC DNA]</scope>
    <source>
        <strain evidence="4">JCM 15933</strain>
    </source>
</reference>
<dbReference type="RefSeq" id="WP_344507477.1">
    <property type="nucleotide sequence ID" value="NZ_BAAAQD010000017.1"/>
</dbReference>
<proteinExistence type="predicted"/>
<dbReference type="EMBL" id="BAAAQD010000017">
    <property type="protein sequence ID" value="GAA1543373.1"/>
    <property type="molecule type" value="Genomic_DNA"/>
</dbReference>
<accession>A0ABN2BM84</accession>
<comment type="caution">
    <text evidence="3">The sequence shown here is derived from an EMBL/GenBank/DDBJ whole genome shotgun (WGS) entry which is preliminary data.</text>
</comment>
<protein>
    <recommendedName>
        <fullName evidence="5">Lipoprotein</fullName>
    </recommendedName>
</protein>
<organism evidence="3 4">
    <name type="scientific">Dactylosporangium maewongense</name>
    <dbReference type="NCBI Taxonomy" id="634393"/>
    <lineage>
        <taxon>Bacteria</taxon>
        <taxon>Bacillati</taxon>
        <taxon>Actinomycetota</taxon>
        <taxon>Actinomycetes</taxon>
        <taxon>Micromonosporales</taxon>
        <taxon>Micromonosporaceae</taxon>
        <taxon>Dactylosporangium</taxon>
    </lineage>
</organism>
<dbReference type="PROSITE" id="PS51257">
    <property type="entry name" value="PROKAR_LIPOPROTEIN"/>
    <property type="match status" value="1"/>
</dbReference>
<name>A0ABN2BM84_9ACTN</name>
<feature type="chain" id="PRO_5046575536" description="Lipoprotein" evidence="2">
    <location>
        <begin position="21"/>
        <end position="167"/>
    </location>
</feature>
<evidence type="ECO:0000313" key="4">
    <source>
        <dbReference type="Proteomes" id="UP001501470"/>
    </source>
</evidence>